<dbReference type="AlphaFoldDB" id="H2BV10"/>
<protein>
    <submittedName>
        <fullName evidence="5">Integrase family protein</fullName>
    </submittedName>
</protein>
<dbReference type="Pfam" id="PF17293">
    <property type="entry name" value="Arm-DNA-bind_5"/>
    <property type="match status" value="1"/>
</dbReference>
<evidence type="ECO:0000256" key="1">
    <source>
        <dbReference type="ARBA" id="ARBA00008857"/>
    </source>
</evidence>
<evidence type="ECO:0000256" key="2">
    <source>
        <dbReference type="ARBA" id="ARBA00023125"/>
    </source>
</evidence>
<dbReference type="CDD" id="cd01185">
    <property type="entry name" value="INTN1_C_like"/>
    <property type="match status" value="1"/>
</dbReference>
<dbReference type="InterPro" id="IPR002104">
    <property type="entry name" value="Integrase_catalytic"/>
</dbReference>
<dbReference type="InterPro" id="IPR035386">
    <property type="entry name" value="Arm-DNA-bind_5"/>
</dbReference>
<dbReference type="GO" id="GO:0003677">
    <property type="term" value="F:DNA binding"/>
    <property type="evidence" value="ECO:0007669"/>
    <property type="project" value="UniProtKB-KW"/>
</dbReference>
<keyword evidence="2" id="KW-0238">DNA-binding</keyword>
<dbReference type="Proteomes" id="UP000003844">
    <property type="component" value="Unassembled WGS sequence"/>
</dbReference>
<dbReference type="InterPro" id="IPR025269">
    <property type="entry name" value="SAM-like_dom"/>
</dbReference>
<keyword evidence="3" id="KW-0233">DNA recombination</keyword>
<gene>
    <name evidence="5" type="ORF">Gilli_3297</name>
</gene>
<dbReference type="Gene3D" id="1.10.443.10">
    <property type="entry name" value="Intergrase catalytic core"/>
    <property type="match status" value="1"/>
</dbReference>
<dbReference type="PANTHER" id="PTHR30349:SF64">
    <property type="entry name" value="PROPHAGE INTEGRASE INTD-RELATED"/>
    <property type="match status" value="1"/>
</dbReference>
<dbReference type="PROSITE" id="PS51898">
    <property type="entry name" value="TYR_RECOMBINASE"/>
    <property type="match status" value="1"/>
</dbReference>
<dbReference type="PANTHER" id="PTHR30349">
    <property type="entry name" value="PHAGE INTEGRASE-RELATED"/>
    <property type="match status" value="1"/>
</dbReference>
<dbReference type="GO" id="GO:0006310">
    <property type="term" value="P:DNA recombination"/>
    <property type="evidence" value="ECO:0007669"/>
    <property type="project" value="UniProtKB-KW"/>
</dbReference>
<evidence type="ECO:0000256" key="3">
    <source>
        <dbReference type="ARBA" id="ARBA00023172"/>
    </source>
</evidence>
<dbReference type="InterPro" id="IPR011010">
    <property type="entry name" value="DNA_brk_join_enz"/>
</dbReference>
<organism evidence="5 6">
    <name type="scientific">Gillisia limnaea (strain DSM 15749 / LMG 21470 / R-8282)</name>
    <dbReference type="NCBI Taxonomy" id="865937"/>
    <lineage>
        <taxon>Bacteria</taxon>
        <taxon>Pseudomonadati</taxon>
        <taxon>Bacteroidota</taxon>
        <taxon>Flavobacteriia</taxon>
        <taxon>Flavobacteriales</taxon>
        <taxon>Flavobacteriaceae</taxon>
        <taxon>Gillisia</taxon>
    </lineage>
</organism>
<dbReference type="OrthoDB" id="1098628at2"/>
<dbReference type="InterPro" id="IPR010998">
    <property type="entry name" value="Integrase_recombinase_N"/>
</dbReference>
<proteinExistence type="inferred from homology"/>
<name>H2BV10_GILLR</name>
<dbReference type="Pfam" id="PF13102">
    <property type="entry name" value="Phage_int_SAM_5"/>
    <property type="match status" value="1"/>
</dbReference>
<accession>H2BV10</accession>
<sequence>MPNYTTFSVLFFVRKHHNETKKLFIYARVTVDGKRSEISLKRSISVNHWDVSKGRAKGTTPKARSLNQYLDQVYTKFLDCHKQLSSENKVISAHSIKARFYGNDEHQKTLLELMNYHNSHMKNVLKPGTMKNYRTTETYLNEFLKQKMSCNDIDIKQINYRFVTDFEQFLRKYSAKVSRKTCGNNGTMKHLERFKKMLNLSIRLEWLVKNPFDNFQFRFEKNERQYLSKRELQLVETTEFTNSSLQKVKDVFIFSCYTGLSYIDLKELTIHQIIKGIDGSNWIYTKREKTDETVKVPLLSQAQNIMDRYADSIKDEFLFPVFSNQKVNKYLKEVMLQLKIRKNITFHSARHTFATTVTLSNGVPIETVSKLLGHTKLSTTQIYARVLENKLSEDMLLLKEKLEAKS</sequence>
<dbReference type="Pfam" id="PF00589">
    <property type="entry name" value="Phage_integrase"/>
    <property type="match status" value="1"/>
</dbReference>
<dbReference type="HOGENOM" id="CLU_033139_2_0_10"/>
<dbReference type="Gene3D" id="1.10.150.130">
    <property type="match status" value="1"/>
</dbReference>
<comment type="similarity">
    <text evidence="1">Belongs to the 'phage' integrase family.</text>
</comment>
<dbReference type="InterPro" id="IPR050090">
    <property type="entry name" value="Tyrosine_recombinase_XerCD"/>
</dbReference>
<dbReference type="eggNOG" id="COG4974">
    <property type="taxonomic scope" value="Bacteria"/>
</dbReference>
<keyword evidence="6" id="KW-1185">Reference proteome</keyword>
<evidence type="ECO:0000259" key="4">
    <source>
        <dbReference type="PROSITE" id="PS51898"/>
    </source>
</evidence>
<evidence type="ECO:0000313" key="5">
    <source>
        <dbReference type="EMBL" id="EHQ03900.1"/>
    </source>
</evidence>
<reference evidence="6" key="1">
    <citation type="journal article" date="2012" name="Stand. Genomic Sci.">
        <title>Genome sequence of the Antarctic rhodopsins-containing flavobacterium Gillisia limnaea type strain (R-8282(T)).</title>
        <authorList>
            <person name="Riedel T."/>
            <person name="Held B."/>
            <person name="Nolan M."/>
            <person name="Lucas S."/>
            <person name="Lapidus A."/>
            <person name="Tice H."/>
            <person name="Del Rio T.G."/>
            <person name="Cheng J.F."/>
            <person name="Han C."/>
            <person name="Tapia R."/>
            <person name="Goodwin L.A."/>
            <person name="Pitluck S."/>
            <person name="Liolios K."/>
            <person name="Mavromatis K."/>
            <person name="Pagani I."/>
            <person name="Ivanova N."/>
            <person name="Mikhailova N."/>
            <person name="Pati A."/>
            <person name="Chen A."/>
            <person name="Palaniappan K."/>
            <person name="Land M."/>
            <person name="Rohde M."/>
            <person name="Tindall B.J."/>
            <person name="Detter J.C."/>
            <person name="Goker M."/>
            <person name="Bristow J."/>
            <person name="Eisen J.A."/>
            <person name="Markowitz V."/>
            <person name="Hugenholtz P."/>
            <person name="Kyrpides N.C."/>
            <person name="Klenk H.P."/>
            <person name="Woyke T."/>
        </authorList>
    </citation>
    <scope>NUCLEOTIDE SEQUENCE [LARGE SCALE GENOMIC DNA]</scope>
    <source>
        <strain evidence="6">DSM 15749 / LMG 21470 / R-8282</strain>
    </source>
</reference>
<dbReference type="InterPro" id="IPR013762">
    <property type="entry name" value="Integrase-like_cat_sf"/>
</dbReference>
<dbReference type="EMBL" id="JH594606">
    <property type="protein sequence ID" value="EHQ03900.1"/>
    <property type="molecule type" value="Genomic_DNA"/>
</dbReference>
<dbReference type="GO" id="GO:0015074">
    <property type="term" value="P:DNA integration"/>
    <property type="evidence" value="ECO:0007669"/>
    <property type="project" value="InterPro"/>
</dbReference>
<dbReference type="STRING" id="865937.Gilli_3297"/>
<dbReference type="RefSeq" id="WP_006990206.1">
    <property type="nucleotide sequence ID" value="NZ_JH594606.1"/>
</dbReference>
<feature type="domain" description="Tyr recombinase" evidence="4">
    <location>
        <begin position="222"/>
        <end position="396"/>
    </location>
</feature>
<evidence type="ECO:0000313" key="6">
    <source>
        <dbReference type="Proteomes" id="UP000003844"/>
    </source>
</evidence>
<dbReference type="SUPFAM" id="SSF56349">
    <property type="entry name" value="DNA breaking-rejoining enzymes"/>
    <property type="match status" value="1"/>
</dbReference>